<dbReference type="InterPro" id="IPR003594">
    <property type="entry name" value="HATPase_dom"/>
</dbReference>
<evidence type="ECO:0000256" key="4">
    <source>
        <dbReference type="ARBA" id="ARBA00022553"/>
    </source>
</evidence>
<dbReference type="CDD" id="cd00082">
    <property type="entry name" value="HisKA"/>
    <property type="match status" value="1"/>
</dbReference>
<dbReference type="Gene3D" id="3.30.565.10">
    <property type="entry name" value="Histidine kinase-like ATPase, C-terminal domain"/>
    <property type="match status" value="1"/>
</dbReference>
<dbReference type="InterPro" id="IPR003661">
    <property type="entry name" value="HisK_dim/P_dom"/>
</dbReference>
<accession>A0A656QTG4</accession>
<dbReference type="InterPro" id="IPR004358">
    <property type="entry name" value="Sig_transdc_His_kin-like_C"/>
</dbReference>
<dbReference type="InterPro" id="IPR036097">
    <property type="entry name" value="HisK_dim/P_sf"/>
</dbReference>
<dbReference type="AlphaFoldDB" id="A0A656QTG4"/>
<comment type="subcellular location">
    <subcellularLocation>
        <location evidence="2">Membrane</location>
        <topology evidence="2">Multi-pass membrane protein</topology>
    </subcellularLocation>
</comment>
<dbReference type="OrthoDB" id="8554694at2"/>
<evidence type="ECO:0000256" key="8">
    <source>
        <dbReference type="ARBA" id="ARBA00022989"/>
    </source>
</evidence>
<evidence type="ECO:0000256" key="7">
    <source>
        <dbReference type="ARBA" id="ARBA00022777"/>
    </source>
</evidence>
<evidence type="ECO:0000256" key="10">
    <source>
        <dbReference type="ARBA" id="ARBA00023136"/>
    </source>
</evidence>
<evidence type="ECO:0000256" key="3">
    <source>
        <dbReference type="ARBA" id="ARBA00012438"/>
    </source>
</evidence>
<name>A0A656QTG4_9BURK</name>
<proteinExistence type="predicted"/>
<dbReference type="SMART" id="SM00387">
    <property type="entry name" value="HATPase_c"/>
    <property type="match status" value="1"/>
</dbReference>
<evidence type="ECO:0000256" key="9">
    <source>
        <dbReference type="ARBA" id="ARBA00023012"/>
    </source>
</evidence>
<comment type="catalytic activity">
    <reaction evidence="1">
        <text>ATP + protein L-histidine = ADP + protein N-phospho-L-histidine.</text>
        <dbReference type="EC" id="2.7.13.3"/>
    </reaction>
</comment>
<dbReference type="Gene3D" id="1.10.287.130">
    <property type="match status" value="1"/>
</dbReference>
<feature type="domain" description="Histidine kinase" evidence="12">
    <location>
        <begin position="233"/>
        <end position="443"/>
    </location>
</feature>
<dbReference type="GO" id="GO:0000155">
    <property type="term" value="F:phosphorelay sensor kinase activity"/>
    <property type="evidence" value="ECO:0007669"/>
    <property type="project" value="InterPro"/>
</dbReference>
<evidence type="ECO:0000256" key="5">
    <source>
        <dbReference type="ARBA" id="ARBA00022679"/>
    </source>
</evidence>
<reference evidence="13 14" key="1">
    <citation type="submission" date="2014-03" db="EMBL/GenBank/DDBJ databases">
        <title>Draft Genome Sequences of Four Burkholderia Strains.</title>
        <authorList>
            <person name="Liu X.Y."/>
            <person name="Li C.X."/>
            <person name="Xu J.H."/>
        </authorList>
    </citation>
    <scope>NUCLEOTIDE SEQUENCE [LARGE SCALE GENOMIC DNA]</scope>
    <source>
        <strain evidence="13 14">OP-1</strain>
    </source>
</reference>
<evidence type="ECO:0000313" key="13">
    <source>
        <dbReference type="EMBL" id="KDR33863.1"/>
    </source>
</evidence>
<dbReference type="PROSITE" id="PS50109">
    <property type="entry name" value="HIS_KIN"/>
    <property type="match status" value="1"/>
</dbReference>
<keyword evidence="4" id="KW-0597">Phosphoprotein</keyword>
<dbReference type="Pfam" id="PF00512">
    <property type="entry name" value="HisKA"/>
    <property type="match status" value="1"/>
</dbReference>
<gene>
    <name evidence="13" type="ORF">BG60_01530</name>
</gene>
<dbReference type="Pfam" id="PF02518">
    <property type="entry name" value="HATPase_c"/>
    <property type="match status" value="1"/>
</dbReference>
<organism evidence="13 14">
    <name type="scientific">Caballeronia zhejiangensis</name>
    <dbReference type="NCBI Taxonomy" id="871203"/>
    <lineage>
        <taxon>Bacteria</taxon>
        <taxon>Pseudomonadati</taxon>
        <taxon>Pseudomonadota</taxon>
        <taxon>Betaproteobacteria</taxon>
        <taxon>Burkholderiales</taxon>
        <taxon>Burkholderiaceae</taxon>
        <taxon>Caballeronia</taxon>
    </lineage>
</organism>
<dbReference type="PRINTS" id="PR00344">
    <property type="entry name" value="BCTRLSENSOR"/>
</dbReference>
<dbReference type="Proteomes" id="UP000027451">
    <property type="component" value="Unassembled WGS sequence"/>
</dbReference>
<keyword evidence="7 13" id="KW-0418">Kinase</keyword>
<dbReference type="InterPro" id="IPR050428">
    <property type="entry name" value="TCS_sensor_his_kinase"/>
</dbReference>
<dbReference type="PANTHER" id="PTHR45436:SF15">
    <property type="entry name" value="SENSOR HISTIDINE KINASE CUSS"/>
    <property type="match status" value="1"/>
</dbReference>
<dbReference type="SUPFAM" id="SSF55874">
    <property type="entry name" value="ATPase domain of HSP90 chaperone/DNA topoisomerase II/histidine kinase"/>
    <property type="match status" value="1"/>
</dbReference>
<dbReference type="SMART" id="SM00388">
    <property type="entry name" value="HisKA"/>
    <property type="match status" value="1"/>
</dbReference>
<evidence type="ECO:0000259" key="12">
    <source>
        <dbReference type="PROSITE" id="PS50109"/>
    </source>
</evidence>
<protein>
    <recommendedName>
        <fullName evidence="3">histidine kinase</fullName>
        <ecNumber evidence="3">2.7.13.3</ecNumber>
    </recommendedName>
</protein>
<dbReference type="InterPro" id="IPR036890">
    <property type="entry name" value="HATPase_C_sf"/>
</dbReference>
<evidence type="ECO:0000313" key="14">
    <source>
        <dbReference type="Proteomes" id="UP000027451"/>
    </source>
</evidence>
<dbReference type="RefSeq" id="WP_033536013.1">
    <property type="nucleotide sequence ID" value="NZ_CP084286.1"/>
</dbReference>
<dbReference type="GO" id="GO:0005886">
    <property type="term" value="C:plasma membrane"/>
    <property type="evidence" value="ECO:0007669"/>
    <property type="project" value="TreeGrafter"/>
</dbReference>
<keyword evidence="10 11" id="KW-0472">Membrane</keyword>
<feature type="transmembrane region" description="Helical" evidence="11">
    <location>
        <begin position="154"/>
        <end position="172"/>
    </location>
</feature>
<sequence length="449" mass="49051">METHQIRSPRSMTSRLTWWIASVVAALSVMAGVASFAAASHEANKLQDGHLREIGALIDAKKLVLDTTAVAWQGSQDSDVRLVISRLEPEWEAANASAPIIVPATLKDGLHDLETHGRRWRVDVRTLHSGDRIAVAELSTIRDEIASDGAMRTLFPMLALTPVIVALVFFLVRRMLLPVRRLASVVDSQDDATLDTLSEEDIPAELLPFVTSINRLIGRLKDAMAQQRRFIADAAHELRSPLAALSLQAEHLGAADSAIVARERLVTFHAAIRRTARLVEQLLALARSQHGSSMKPSVVSLRELATDIVIQSVNMAEDKHVDLGLERVDDVDVIADAPALAVVLRNLVDNAVRYTPEGGRVDVSVTVSGQDLLLEVQDSGPGIPDDELTRVLEPFYRIPGTRTMGSGLGLSIVSETARRSGARFVLQNTETGLRVCYWHPLRERTAGSM</sequence>
<keyword evidence="14" id="KW-1185">Reference proteome</keyword>
<evidence type="ECO:0000256" key="11">
    <source>
        <dbReference type="SAM" id="Phobius"/>
    </source>
</evidence>
<comment type="caution">
    <text evidence="13">The sequence shown here is derived from an EMBL/GenBank/DDBJ whole genome shotgun (WGS) entry which is preliminary data.</text>
</comment>
<dbReference type="SUPFAM" id="SSF47384">
    <property type="entry name" value="Homodimeric domain of signal transducing histidine kinase"/>
    <property type="match status" value="1"/>
</dbReference>
<keyword evidence="9" id="KW-0902">Two-component regulatory system</keyword>
<evidence type="ECO:0000256" key="1">
    <source>
        <dbReference type="ARBA" id="ARBA00000085"/>
    </source>
</evidence>
<keyword evidence="5" id="KW-0808">Transferase</keyword>
<dbReference type="PANTHER" id="PTHR45436">
    <property type="entry name" value="SENSOR HISTIDINE KINASE YKOH"/>
    <property type="match status" value="1"/>
</dbReference>
<evidence type="ECO:0000256" key="2">
    <source>
        <dbReference type="ARBA" id="ARBA00004141"/>
    </source>
</evidence>
<keyword evidence="6 11" id="KW-0812">Transmembrane</keyword>
<dbReference type="InterPro" id="IPR005467">
    <property type="entry name" value="His_kinase_dom"/>
</dbReference>
<dbReference type="EC" id="2.7.13.3" evidence="3"/>
<evidence type="ECO:0000256" key="6">
    <source>
        <dbReference type="ARBA" id="ARBA00022692"/>
    </source>
</evidence>
<dbReference type="EMBL" id="JFHD01000001">
    <property type="protein sequence ID" value="KDR33863.1"/>
    <property type="molecule type" value="Genomic_DNA"/>
</dbReference>
<keyword evidence="8 11" id="KW-1133">Transmembrane helix</keyword>